<reference evidence="1" key="1">
    <citation type="submission" date="2020-10" db="EMBL/GenBank/DDBJ databases">
        <authorList>
            <person name="Gilroy R."/>
        </authorList>
    </citation>
    <scope>NUCLEOTIDE SEQUENCE</scope>
    <source>
        <strain evidence="1">10532</strain>
    </source>
</reference>
<sequence>MTYDALIGTVNFSVFESVGHGVEMSVGAKIKKPSNIFLFADFLNFNWGARLCKKVELNWGIGFPLVVGIMETMFGFNPQAEVGFSFFPFFEAPAGFSIFTRAGYNLSFGEGKDVVGNGFTLCVGLACKIPAMDILGIIGDMDL</sequence>
<evidence type="ECO:0000313" key="1">
    <source>
        <dbReference type="EMBL" id="MBO8458289.1"/>
    </source>
</evidence>
<accession>A0A9D9HR18</accession>
<evidence type="ECO:0000313" key="2">
    <source>
        <dbReference type="Proteomes" id="UP000823638"/>
    </source>
</evidence>
<organism evidence="1 2">
    <name type="scientific">Candidatus Gallitreponema excrementavium</name>
    <dbReference type="NCBI Taxonomy" id="2840840"/>
    <lineage>
        <taxon>Bacteria</taxon>
        <taxon>Pseudomonadati</taxon>
        <taxon>Spirochaetota</taxon>
        <taxon>Spirochaetia</taxon>
        <taxon>Spirochaetales</taxon>
        <taxon>Candidatus Gallitreponema</taxon>
    </lineage>
</organism>
<gene>
    <name evidence="1" type="ORF">IAA81_08720</name>
</gene>
<proteinExistence type="predicted"/>
<protein>
    <submittedName>
        <fullName evidence="1">Uncharacterized protein</fullName>
    </submittedName>
</protein>
<reference evidence="1" key="2">
    <citation type="journal article" date="2021" name="PeerJ">
        <title>Extensive microbial diversity within the chicken gut microbiome revealed by metagenomics and culture.</title>
        <authorList>
            <person name="Gilroy R."/>
            <person name="Ravi A."/>
            <person name="Getino M."/>
            <person name="Pursley I."/>
            <person name="Horton D.L."/>
            <person name="Alikhan N.F."/>
            <person name="Baker D."/>
            <person name="Gharbi K."/>
            <person name="Hall N."/>
            <person name="Watson M."/>
            <person name="Adriaenssens E.M."/>
            <person name="Foster-Nyarko E."/>
            <person name="Jarju S."/>
            <person name="Secka A."/>
            <person name="Antonio M."/>
            <person name="Oren A."/>
            <person name="Chaudhuri R.R."/>
            <person name="La Ragione R."/>
            <person name="Hildebrand F."/>
            <person name="Pallen M.J."/>
        </authorList>
    </citation>
    <scope>NUCLEOTIDE SEQUENCE</scope>
    <source>
        <strain evidence="1">10532</strain>
    </source>
</reference>
<name>A0A9D9HR18_9SPIR</name>
<comment type="caution">
    <text evidence="1">The sequence shown here is derived from an EMBL/GenBank/DDBJ whole genome shotgun (WGS) entry which is preliminary data.</text>
</comment>
<dbReference type="Proteomes" id="UP000823638">
    <property type="component" value="Unassembled WGS sequence"/>
</dbReference>
<dbReference type="EMBL" id="JADIMM010000102">
    <property type="protein sequence ID" value="MBO8458289.1"/>
    <property type="molecule type" value="Genomic_DNA"/>
</dbReference>
<dbReference type="AlphaFoldDB" id="A0A9D9HR18"/>